<protein>
    <submittedName>
        <fullName evidence="1">Uncharacterized protein</fullName>
    </submittedName>
</protein>
<keyword evidence="2" id="KW-1185">Reference proteome</keyword>
<gene>
    <name evidence="1" type="ORF">MRB53_023449</name>
</gene>
<comment type="caution">
    <text evidence="1">The sequence shown here is derived from an EMBL/GenBank/DDBJ whole genome shotgun (WGS) entry which is preliminary data.</text>
</comment>
<dbReference type="Proteomes" id="UP001234297">
    <property type="component" value="Chromosome 7"/>
</dbReference>
<evidence type="ECO:0000313" key="1">
    <source>
        <dbReference type="EMBL" id="KAJ8630126.1"/>
    </source>
</evidence>
<accession>A0ACC2LAA5</accession>
<proteinExistence type="predicted"/>
<organism evidence="1 2">
    <name type="scientific">Persea americana</name>
    <name type="common">Avocado</name>
    <dbReference type="NCBI Taxonomy" id="3435"/>
    <lineage>
        <taxon>Eukaryota</taxon>
        <taxon>Viridiplantae</taxon>
        <taxon>Streptophyta</taxon>
        <taxon>Embryophyta</taxon>
        <taxon>Tracheophyta</taxon>
        <taxon>Spermatophyta</taxon>
        <taxon>Magnoliopsida</taxon>
        <taxon>Magnoliidae</taxon>
        <taxon>Laurales</taxon>
        <taxon>Lauraceae</taxon>
        <taxon>Persea</taxon>
    </lineage>
</organism>
<dbReference type="EMBL" id="CM056815">
    <property type="protein sequence ID" value="KAJ8630126.1"/>
    <property type="molecule type" value="Genomic_DNA"/>
</dbReference>
<sequence>MQSTWAQILLVGVLRNKKLWLTLVLRPNTGGVAIASCELVWIHSLPHELDFSLRQPPTVLSDNLGVTYLSVNPIFHLTHDLKSKRQLAVRYARTDAQIADIFTKPLSASRFPLLRSKLTVLDGQSRLNGGVKDASAALTKYRLS</sequence>
<name>A0ACC2LAA5_PERAE</name>
<reference evidence="1 2" key="1">
    <citation type="journal article" date="2022" name="Hortic Res">
        <title>A haplotype resolved chromosomal level avocado genome allows analysis of novel avocado genes.</title>
        <authorList>
            <person name="Nath O."/>
            <person name="Fletcher S.J."/>
            <person name="Hayward A."/>
            <person name="Shaw L.M."/>
            <person name="Masouleh A.K."/>
            <person name="Furtado A."/>
            <person name="Henry R.J."/>
            <person name="Mitter N."/>
        </authorList>
    </citation>
    <scope>NUCLEOTIDE SEQUENCE [LARGE SCALE GENOMIC DNA]</scope>
    <source>
        <strain evidence="2">cv. Hass</strain>
    </source>
</reference>
<evidence type="ECO:0000313" key="2">
    <source>
        <dbReference type="Proteomes" id="UP001234297"/>
    </source>
</evidence>